<proteinExistence type="inferred from homology"/>
<sequence>MTNDKIYVTQPFLPPLEDFLPLVEEIWASGYLTNGGPLHQRLENALAEYLGVEHLALFNNGTIALITALQALDLKGEVITTPFSFVATTNALIWNKNTPVFVDIDPVTANLDPTKIEAAITDKTTAILPVHCYGNPCDMEAIREIADRRGLKVVYDAAHAFGVQNDDGSVLQRGDLSTLSLHATKVFNTFEGGAVICRTAEMKQHINELKNFGIVDETTIKVAGSNGKMSEIHAAMGLAQLHHIDACIARRGEVDAAYRTALADIPGLAPLPKPNQTISNYAYFPISVTKDYPLSRDEIYDALRKENILTRRYFYPLLSTLPMYADLPSADPANLPVATEIANQVLCLPIFPAMADGDVTRIIEALRAPLQRTWHAAAE</sequence>
<evidence type="ECO:0000256" key="3">
    <source>
        <dbReference type="PIRSR" id="PIRSR000390-1"/>
    </source>
</evidence>
<dbReference type="InterPro" id="IPR015421">
    <property type="entry name" value="PyrdxlP-dep_Trfase_major"/>
</dbReference>
<evidence type="ECO:0000256" key="5">
    <source>
        <dbReference type="RuleBase" id="RU004508"/>
    </source>
</evidence>
<dbReference type="GO" id="GO:0000271">
    <property type="term" value="P:polysaccharide biosynthetic process"/>
    <property type="evidence" value="ECO:0007669"/>
    <property type="project" value="TreeGrafter"/>
</dbReference>
<dbReference type="Gene3D" id="3.90.1150.10">
    <property type="entry name" value="Aspartate Aminotransferase, domain 1"/>
    <property type="match status" value="1"/>
</dbReference>
<dbReference type="Gene3D" id="3.40.640.10">
    <property type="entry name" value="Type I PLP-dependent aspartate aminotransferase-like (Major domain)"/>
    <property type="match status" value="1"/>
</dbReference>
<comment type="similarity">
    <text evidence="2 5">Belongs to the DegT/DnrJ/EryC1 family.</text>
</comment>
<dbReference type="GO" id="GO:0008483">
    <property type="term" value="F:transaminase activity"/>
    <property type="evidence" value="ECO:0007669"/>
    <property type="project" value="TreeGrafter"/>
</dbReference>
<evidence type="ECO:0000256" key="2">
    <source>
        <dbReference type="ARBA" id="ARBA00037999"/>
    </source>
</evidence>
<evidence type="ECO:0000313" key="7">
    <source>
        <dbReference type="Proteomes" id="UP000237718"/>
    </source>
</evidence>
<feature type="modified residue" description="N6-(pyridoxal phosphate)lysine" evidence="4">
    <location>
        <position position="185"/>
    </location>
</feature>
<dbReference type="CDD" id="cd00616">
    <property type="entry name" value="AHBA_syn"/>
    <property type="match status" value="1"/>
</dbReference>
<dbReference type="GO" id="GO:0030170">
    <property type="term" value="F:pyridoxal phosphate binding"/>
    <property type="evidence" value="ECO:0007669"/>
    <property type="project" value="TreeGrafter"/>
</dbReference>
<dbReference type="InterPro" id="IPR015422">
    <property type="entry name" value="PyrdxlP-dep_Trfase_small"/>
</dbReference>
<reference evidence="6 7" key="1">
    <citation type="submission" date="2018-03" db="EMBL/GenBank/DDBJ databases">
        <title>Genomic Encyclopedia of Archaeal and Bacterial Type Strains, Phase II (KMG-II): from individual species to whole genera.</title>
        <authorList>
            <person name="Goeker M."/>
        </authorList>
    </citation>
    <scope>NUCLEOTIDE SEQUENCE [LARGE SCALE GENOMIC DNA]</scope>
    <source>
        <strain evidence="6 7">DSM 25328</strain>
    </source>
</reference>
<keyword evidence="1 4" id="KW-0663">Pyridoxal phosphate</keyword>
<dbReference type="Proteomes" id="UP000237718">
    <property type="component" value="Unassembled WGS sequence"/>
</dbReference>
<dbReference type="OrthoDB" id="9768668at2"/>
<gene>
    <name evidence="6" type="ORF">CLV89_12516</name>
</gene>
<dbReference type="RefSeq" id="WP_106165524.1">
    <property type="nucleotide sequence ID" value="NZ_PVUF01000025.1"/>
</dbReference>
<accession>A0A2T1A5K8</accession>
<evidence type="ECO:0000313" key="6">
    <source>
        <dbReference type="EMBL" id="PRZ43870.1"/>
    </source>
</evidence>
<organism evidence="6 7">
    <name type="scientific">Tritonibacter scottomollicae</name>
    <name type="common">Epibacterium scottomollicae</name>
    <dbReference type="NCBI Taxonomy" id="483013"/>
    <lineage>
        <taxon>Bacteria</taxon>
        <taxon>Pseudomonadati</taxon>
        <taxon>Pseudomonadota</taxon>
        <taxon>Alphaproteobacteria</taxon>
        <taxon>Rhodobacterales</taxon>
        <taxon>Paracoccaceae</taxon>
        <taxon>Tritonibacter</taxon>
    </lineage>
</organism>
<dbReference type="InterPro" id="IPR000653">
    <property type="entry name" value="DegT/StrS_aminotransferase"/>
</dbReference>
<comment type="caution">
    <text evidence="6">The sequence shown here is derived from an EMBL/GenBank/DDBJ whole genome shotgun (WGS) entry which is preliminary data.</text>
</comment>
<dbReference type="EMBL" id="PVUF01000025">
    <property type="protein sequence ID" value="PRZ43870.1"/>
    <property type="molecule type" value="Genomic_DNA"/>
</dbReference>
<feature type="active site" description="Proton acceptor" evidence="3">
    <location>
        <position position="185"/>
    </location>
</feature>
<dbReference type="InterPro" id="IPR015424">
    <property type="entry name" value="PyrdxlP-dep_Trfase"/>
</dbReference>
<name>A0A2T1A5K8_TRISK</name>
<protein>
    <submittedName>
        <fullName evidence="6">dTDP-4-amino-4,6-dideoxygalactose transaminase</fullName>
    </submittedName>
</protein>
<evidence type="ECO:0000256" key="1">
    <source>
        <dbReference type="ARBA" id="ARBA00022898"/>
    </source>
</evidence>
<evidence type="ECO:0000256" key="4">
    <source>
        <dbReference type="PIRSR" id="PIRSR000390-2"/>
    </source>
</evidence>
<dbReference type="SUPFAM" id="SSF53383">
    <property type="entry name" value="PLP-dependent transferases"/>
    <property type="match status" value="1"/>
</dbReference>
<dbReference type="PANTHER" id="PTHR30244">
    <property type="entry name" value="TRANSAMINASE"/>
    <property type="match status" value="1"/>
</dbReference>
<dbReference type="PANTHER" id="PTHR30244:SF9">
    <property type="entry name" value="PROTEIN RV3402C"/>
    <property type="match status" value="1"/>
</dbReference>
<dbReference type="Pfam" id="PF01041">
    <property type="entry name" value="DegT_DnrJ_EryC1"/>
    <property type="match status" value="1"/>
</dbReference>
<dbReference type="AlphaFoldDB" id="A0A2T1A5K8"/>
<dbReference type="PIRSF" id="PIRSF000390">
    <property type="entry name" value="PLP_StrS"/>
    <property type="match status" value="1"/>
</dbReference>